<dbReference type="AlphaFoldDB" id="A0AAW1NC25"/>
<dbReference type="Pfam" id="PF04434">
    <property type="entry name" value="SWIM"/>
    <property type="match status" value="1"/>
</dbReference>
<evidence type="ECO:0000256" key="4">
    <source>
        <dbReference type="PROSITE-ProRule" id="PRU00325"/>
    </source>
</evidence>
<keyword evidence="3" id="KW-0862">Zinc</keyword>
<dbReference type="Pfam" id="PF10551">
    <property type="entry name" value="MULE"/>
    <property type="match status" value="1"/>
</dbReference>
<dbReference type="InterPro" id="IPR004330">
    <property type="entry name" value="FAR1_DNA_bnd_dom"/>
</dbReference>
<evidence type="ECO:0000313" key="7">
    <source>
        <dbReference type="Proteomes" id="UP001443914"/>
    </source>
</evidence>
<keyword evidence="7" id="KW-1185">Reference proteome</keyword>
<dbReference type="PANTHER" id="PTHR47718">
    <property type="entry name" value="OS01G0519700 PROTEIN"/>
    <property type="match status" value="1"/>
</dbReference>
<evidence type="ECO:0000256" key="2">
    <source>
        <dbReference type="ARBA" id="ARBA00022771"/>
    </source>
</evidence>
<dbReference type="InterPro" id="IPR006564">
    <property type="entry name" value="Znf_PMZ"/>
</dbReference>
<feature type="domain" description="SWIM-type" evidence="5">
    <location>
        <begin position="479"/>
        <end position="513"/>
    </location>
</feature>
<gene>
    <name evidence="6" type="ORF">RND81_01G059300</name>
</gene>
<keyword evidence="2 4" id="KW-0863">Zinc-finger</keyword>
<organism evidence="6 7">
    <name type="scientific">Saponaria officinalis</name>
    <name type="common">Common soapwort</name>
    <name type="synonym">Lychnis saponaria</name>
    <dbReference type="NCBI Taxonomy" id="3572"/>
    <lineage>
        <taxon>Eukaryota</taxon>
        <taxon>Viridiplantae</taxon>
        <taxon>Streptophyta</taxon>
        <taxon>Embryophyta</taxon>
        <taxon>Tracheophyta</taxon>
        <taxon>Spermatophyta</taxon>
        <taxon>Magnoliopsida</taxon>
        <taxon>eudicotyledons</taxon>
        <taxon>Gunneridae</taxon>
        <taxon>Pentapetalae</taxon>
        <taxon>Caryophyllales</taxon>
        <taxon>Caryophyllaceae</taxon>
        <taxon>Caryophylleae</taxon>
        <taxon>Saponaria</taxon>
    </lineage>
</organism>
<dbReference type="GO" id="GO:0008270">
    <property type="term" value="F:zinc ion binding"/>
    <property type="evidence" value="ECO:0007669"/>
    <property type="project" value="UniProtKB-KW"/>
</dbReference>
<evidence type="ECO:0000256" key="1">
    <source>
        <dbReference type="ARBA" id="ARBA00022723"/>
    </source>
</evidence>
<reference evidence="6" key="1">
    <citation type="submission" date="2024-03" db="EMBL/GenBank/DDBJ databases">
        <title>WGS assembly of Saponaria officinalis var. Norfolk2.</title>
        <authorList>
            <person name="Jenkins J."/>
            <person name="Shu S."/>
            <person name="Grimwood J."/>
            <person name="Barry K."/>
            <person name="Goodstein D."/>
            <person name="Schmutz J."/>
            <person name="Leebens-Mack J."/>
            <person name="Osbourn A."/>
        </authorList>
    </citation>
    <scope>NUCLEOTIDE SEQUENCE [LARGE SCALE GENOMIC DNA]</scope>
    <source>
        <strain evidence="6">JIC</strain>
    </source>
</reference>
<protein>
    <recommendedName>
        <fullName evidence="5">SWIM-type domain-containing protein</fullName>
    </recommendedName>
</protein>
<evidence type="ECO:0000256" key="3">
    <source>
        <dbReference type="ARBA" id="ARBA00022833"/>
    </source>
</evidence>
<sequence>MKLNSAPRIERAYRRSLRINDVNGVRIIRRVSPNVVGIPGDGVPHCPEDLKPSIGKMFSTLEEGLSFYKEYAKTCGFTSRLDSSKSVKGTHKQCVCSKEGHGKHEGVKRKRSVTRVGCEARVNFKRLDTGEYSRDLNLVHKKMIMDNSRVNHGPIKNFRMFKEYVRGYKNAGASLEDFKNFSRDKKSMCPSFYFDFDVDCDQNLNKVFWADPIGIKNYALFVDSNSSDTTFDFKKYRMVFTPFTGVDNHKRCVTFADEMIAKENAESFTWLFENYVKAMGGYYPVTIITDQCLGIKAGIKNVFGGIAQHRYCMWHIMKKMPEKVGSVICRDTEFLKEITSIVWGDDIEPSEFESRWCSILESYELTDHLWLNQLYEMRESWIPAYFRDTYLGGIMRTTSRSKSENSFFGNFANPHLSLVEFWMQYQTAMDAQRWKHSKLTADSKNSSPVLATPLLLKNTLPKEKTEKISVIDRARNNVYEVLCSDMKFSCSCKRFERYGLLCRHVLWVLNTKGYEEIPGDYLLGRWGKSASCKPIFNVANTTLLADCASLDTRQQQISELWSEVFTSVSLVEDDEGNAKDLLLLLRNFNEKLLVSSRGSKTMSKKSEIEILLGSKIPTQATVLPPKQSKNKGSGRRMIFEKEKAVEQHSKPLRKCHACGEMANHDRRNCDKKVKIII</sequence>
<dbReference type="InterPro" id="IPR018289">
    <property type="entry name" value="MULE_transposase_dom"/>
</dbReference>
<dbReference type="Pfam" id="PF03101">
    <property type="entry name" value="FAR1"/>
    <property type="match status" value="1"/>
</dbReference>
<evidence type="ECO:0000259" key="5">
    <source>
        <dbReference type="PROSITE" id="PS50966"/>
    </source>
</evidence>
<keyword evidence="1" id="KW-0479">Metal-binding</keyword>
<comment type="caution">
    <text evidence="6">The sequence shown here is derived from an EMBL/GenBank/DDBJ whole genome shotgun (WGS) entry which is preliminary data.</text>
</comment>
<dbReference type="EMBL" id="JBDFQZ010000001">
    <property type="protein sequence ID" value="KAK9755921.1"/>
    <property type="molecule type" value="Genomic_DNA"/>
</dbReference>
<dbReference type="Proteomes" id="UP001443914">
    <property type="component" value="Unassembled WGS sequence"/>
</dbReference>
<dbReference type="PANTHER" id="PTHR47718:SF18">
    <property type="entry name" value="PROTEIN FAR1-RELATED SEQUENCE 5-LIKE"/>
    <property type="match status" value="1"/>
</dbReference>
<dbReference type="SMART" id="SM00575">
    <property type="entry name" value="ZnF_PMZ"/>
    <property type="match status" value="1"/>
</dbReference>
<accession>A0AAW1NC25</accession>
<evidence type="ECO:0000313" key="6">
    <source>
        <dbReference type="EMBL" id="KAK9755921.1"/>
    </source>
</evidence>
<proteinExistence type="predicted"/>
<dbReference type="PROSITE" id="PS50966">
    <property type="entry name" value="ZF_SWIM"/>
    <property type="match status" value="1"/>
</dbReference>
<dbReference type="InterPro" id="IPR007527">
    <property type="entry name" value="Znf_SWIM"/>
</dbReference>
<name>A0AAW1NC25_SAPOF</name>